<proteinExistence type="predicted"/>
<keyword evidence="2" id="KW-0456">Lyase</keyword>
<protein>
    <submittedName>
        <fullName evidence="2">Diaminopropionate ammonia-lyase</fullName>
        <ecNumber evidence="2">4.3.1.15</ecNumber>
    </submittedName>
</protein>
<accession>A0A7C3EV95</accession>
<evidence type="ECO:0000313" key="2">
    <source>
        <dbReference type="EMBL" id="HFK19689.1"/>
    </source>
</evidence>
<dbReference type="Gene3D" id="3.40.50.1100">
    <property type="match status" value="3"/>
</dbReference>
<dbReference type="EC" id="4.3.1.15" evidence="2"/>
<dbReference type="InterPro" id="IPR036052">
    <property type="entry name" value="TrpB-like_PALP_sf"/>
</dbReference>
<reference evidence="2" key="1">
    <citation type="journal article" date="2020" name="mSystems">
        <title>Genome- and Community-Level Interaction Insights into Carbon Utilization and Element Cycling Functions of Hydrothermarchaeota in Hydrothermal Sediment.</title>
        <authorList>
            <person name="Zhou Z."/>
            <person name="Liu Y."/>
            <person name="Xu W."/>
            <person name="Pan J."/>
            <person name="Luo Z.H."/>
            <person name="Li M."/>
        </authorList>
    </citation>
    <scope>NUCLEOTIDE SEQUENCE [LARGE SCALE GENOMIC DNA]</scope>
    <source>
        <strain evidence="2">SpSt-468</strain>
    </source>
</reference>
<organism evidence="2">
    <name type="scientific">Candidatus Methanomethylicus mesodigestus</name>
    <dbReference type="NCBI Taxonomy" id="1867258"/>
    <lineage>
        <taxon>Archaea</taxon>
        <taxon>Thermoproteota</taxon>
        <taxon>Methanosuratincolia</taxon>
        <taxon>Candidatus Methanomethylicales</taxon>
        <taxon>Candidatus Methanomethylicaceae</taxon>
        <taxon>Candidatus Methanomethylicus</taxon>
    </lineage>
</organism>
<dbReference type="PANTHER" id="PTHR42937:SF1">
    <property type="entry name" value="DIAMINOPROPIONATE AMMONIA-LYASE"/>
    <property type="match status" value="1"/>
</dbReference>
<dbReference type="EMBL" id="DSTX01000001">
    <property type="protein sequence ID" value="HFK19689.1"/>
    <property type="molecule type" value="Genomic_DNA"/>
</dbReference>
<dbReference type="NCBIfam" id="TIGR01747">
    <property type="entry name" value="diampropi_NH3ly"/>
    <property type="match status" value="1"/>
</dbReference>
<dbReference type="PANTHER" id="PTHR42937">
    <property type="match status" value="1"/>
</dbReference>
<sequence length="417" mass="44969">MPTLIEVPEYNFQAFLKDPVGGEAPAAFSEEEAAKVHAFHRQLPGYEPTPLVWLKGLAASWGLGGIFVKDESCRFGLKAFKVLGGSYAVAKLVSKKIGLSLEKTGYRYLVSDEGRRKIGRMKFATATDGNHGRGIAWAAQQLGQEAIVYMPKGAAPSRVQNIRSHGAEVVVTDFNYDDTVRLARRNAEENGWHIVQDTAWEGYEDIPVWIMQGYMTLAKEALDQMADLGETPTHVFVQAGVGALAGGVIGYITNRLRGRLPKFIIMEPNNAACIFASAVAGDGKPHSVKGDLDTIMVGLACGEPNPLSWGILRDFPCCYVRCDDYVAANGIRILANPLPGDCFIEAGESGSVGVGLLELFANHNAFKGIKEALGIGPDSRILLLNTEGATDPVNYREILWYGKYPGPLPPDGGAAKG</sequence>
<dbReference type="GO" id="GO:0030170">
    <property type="term" value="F:pyridoxal phosphate binding"/>
    <property type="evidence" value="ECO:0007669"/>
    <property type="project" value="InterPro"/>
</dbReference>
<name>A0A7C3EV95_9CREN</name>
<dbReference type="SUPFAM" id="SSF53686">
    <property type="entry name" value="Tryptophan synthase beta subunit-like PLP-dependent enzymes"/>
    <property type="match status" value="1"/>
</dbReference>
<dbReference type="InterPro" id="IPR001926">
    <property type="entry name" value="TrpB-like_PALP"/>
</dbReference>
<dbReference type="InterPro" id="IPR010081">
    <property type="entry name" value="DiNH2opropionate_NH3_lyase"/>
</dbReference>
<dbReference type="NCBIfam" id="TIGR03528">
    <property type="entry name" value="2_3_DAP_am_ly"/>
    <property type="match status" value="1"/>
</dbReference>
<dbReference type="CDD" id="cd00640">
    <property type="entry name" value="Trp-synth-beta_II"/>
    <property type="match status" value="1"/>
</dbReference>
<evidence type="ECO:0000259" key="1">
    <source>
        <dbReference type="Pfam" id="PF00291"/>
    </source>
</evidence>
<feature type="domain" description="Tryptophan synthase beta chain-like PALP" evidence="1">
    <location>
        <begin position="44"/>
        <end position="356"/>
    </location>
</feature>
<dbReference type="NCBIfam" id="NF006058">
    <property type="entry name" value="PRK08206.1"/>
    <property type="match status" value="1"/>
</dbReference>
<dbReference type="GO" id="GO:0008838">
    <property type="term" value="F:diaminopropionate ammonia-lyase activity"/>
    <property type="evidence" value="ECO:0007669"/>
    <property type="project" value="UniProtKB-EC"/>
</dbReference>
<dbReference type="InterPro" id="IPR019871">
    <property type="entry name" value="DiNH2propionate_NH3-lyase_sub"/>
</dbReference>
<gene>
    <name evidence="2" type="primary">dpaL</name>
    <name evidence="2" type="ORF">ENS19_00200</name>
</gene>
<dbReference type="AlphaFoldDB" id="A0A7C3EV95"/>
<dbReference type="Pfam" id="PF00291">
    <property type="entry name" value="PALP"/>
    <property type="match status" value="1"/>
</dbReference>
<comment type="caution">
    <text evidence="2">The sequence shown here is derived from an EMBL/GenBank/DDBJ whole genome shotgun (WGS) entry which is preliminary data.</text>
</comment>